<dbReference type="Gene3D" id="2.130.10.10">
    <property type="entry name" value="YVTN repeat-like/Quinoprotein amine dehydrogenase"/>
    <property type="match status" value="2"/>
</dbReference>
<keyword evidence="6" id="KW-0677">Repeat</keyword>
<feature type="coiled-coil region" evidence="12">
    <location>
        <begin position="826"/>
        <end position="853"/>
    </location>
</feature>
<feature type="compositionally biased region" description="Basic and acidic residues" evidence="13">
    <location>
        <begin position="580"/>
        <end position="590"/>
    </location>
</feature>
<evidence type="ECO:0000256" key="7">
    <source>
        <dbReference type="ARBA" id="ARBA00023017"/>
    </source>
</evidence>
<keyword evidence="8" id="KW-0969">Cilium</keyword>
<dbReference type="GO" id="GO:0003341">
    <property type="term" value="P:cilium movement"/>
    <property type="evidence" value="ECO:0007669"/>
    <property type="project" value="TreeGrafter"/>
</dbReference>
<dbReference type="Proteomes" id="UP000250275">
    <property type="component" value="Unassembled WGS sequence"/>
</dbReference>
<organism evidence="14 15">
    <name type="scientific">Eufriesea mexicana</name>
    <dbReference type="NCBI Taxonomy" id="516756"/>
    <lineage>
        <taxon>Eukaryota</taxon>
        <taxon>Metazoa</taxon>
        <taxon>Ecdysozoa</taxon>
        <taxon>Arthropoda</taxon>
        <taxon>Hexapoda</taxon>
        <taxon>Insecta</taxon>
        <taxon>Pterygota</taxon>
        <taxon>Neoptera</taxon>
        <taxon>Endopterygota</taxon>
        <taxon>Hymenoptera</taxon>
        <taxon>Apocrita</taxon>
        <taxon>Aculeata</taxon>
        <taxon>Apoidea</taxon>
        <taxon>Anthophila</taxon>
        <taxon>Apidae</taxon>
        <taxon>Eufriesea</taxon>
    </lineage>
</organism>
<comment type="subcellular location">
    <subcellularLocation>
        <location evidence="1">Cytoplasm</location>
        <location evidence="1">Cytoskeleton</location>
        <location evidence="1">Cilium axoneme</location>
    </subcellularLocation>
</comment>
<feature type="region of interest" description="Disordered" evidence="13">
    <location>
        <begin position="681"/>
        <end position="708"/>
    </location>
</feature>
<accession>A0A310SPG6</accession>
<dbReference type="GO" id="GO:0005874">
    <property type="term" value="C:microtubule"/>
    <property type="evidence" value="ECO:0007669"/>
    <property type="project" value="UniProtKB-KW"/>
</dbReference>
<dbReference type="PANTHER" id="PTHR12442">
    <property type="entry name" value="DYNEIN INTERMEDIATE CHAIN"/>
    <property type="match status" value="1"/>
</dbReference>
<keyword evidence="4" id="KW-0853">WD repeat</keyword>
<keyword evidence="5" id="KW-0493">Microtubule</keyword>
<evidence type="ECO:0000313" key="14">
    <source>
        <dbReference type="EMBL" id="OAD56178.1"/>
    </source>
</evidence>
<feature type="region of interest" description="Disordered" evidence="13">
    <location>
        <begin position="955"/>
        <end position="982"/>
    </location>
</feature>
<keyword evidence="11" id="KW-0966">Cell projection</keyword>
<dbReference type="InterPro" id="IPR050687">
    <property type="entry name" value="Dynein_IC"/>
</dbReference>
<protein>
    <submittedName>
        <fullName evidence="14">Dynein intermediate chain 3, ciliary</fullName>
    </submittedName>
</protein>
<feature type="compositionally biased region" description="Basic residues" evidence="13">
    <location>
        <begin position="591"/>
        <end position="607"/>
    </location>
</feature>
<name>A0A310SPG6_9HYME</name>
<evidence type="ECO:0000313" key="15">
    <source>
        <dbReference type="Proteomes" id="UP000250275"/>
    </source>
</evidence>
<dbReference type="InterPro" id="IPR001680">
    <property type="entry name" value="WD40_rpt"/>
</dbReference>
<evidence type="ECO:0000256" key="13">
    <source>
        <dbReference type="SAM" id="MobiDB-lite"/>
    </source>
</evidence>
<dbReference type="AlphaFoldDB" id="A0A310SPG6"/>
<dbReference type="InterPro" id="IPR036322">
    <property type="entry name" value="WD40_repeat_dom_sf"/>
</dbReference>
<evidence type="ECO:0000256" key="3">
    <source>
        <dbReference type="ARBA" id="ARBA00022490"/>
    </source>
</evidence>
<evidence type="ECO:0000256" key="11">
    <source>
        <dbReference type="ARBA" id="ARBA00023273"/>
    </source>
</evidence>
<evidence type="ECO:0000256" key="1">
    <source>
        <dbReference type="ARBA" id="ARBA00004430"/>
    </source>
</evidence>
<evidence type="ECO:0000256" key="4">
    <source>
        <dbReference type="ARBA" id="ARBA00022574"/>
    </source>
</evidence>
<proteinExistence type="inferred from homology"/>
<reference evidence="14 15" key="1">
    <citation type="submission" date="2015-07" db="EMBL/GenBank/DDBJ databases">
        <title>The genome of Eufriesea mexicana.</title>
        <authorList>
            <person name="Pan H."/>
            <person name="Kapheim K."/>
        </authorList>
    </citation>
    <scope>NUCLEOTIDE SEQUENCE [LARGE SCALE GENOMIC DNA]</scope>
    <source>
        <strain evidence="14">0111107269</strain>
        <tissue evidence="14">Whole body</tissue>
    </source>
</reference>
<dbReference type="GO" id="GO:0045503">
    <property type="term" value="F:dynein light chain binding"/>
    <property type="evidence" value="ECO:0007669"/>
    <property type="project" value="TreeGrafter"/>
</dbReference>
<keyword evidence="3" id="KW-0963">Cytoplasm</keyword>
<dbReference type="SUPFAM" id="SSF50978">
    <property type="entry name" value="WD40 repeat-like"/>
    <property type="match status" value="1"/>
</dbReference>
<feature type="region of interest" description="Disordered" evidence="13">
    <location>
        <begin position="574"/>
        <end position="632"/>
    </location>
</feature>
<keyword evidence="9" id="KW-0505">Motor protein</keyword>
<keyword evidence="10" id="KW-0206">Cytoskeleton</keyword>
<evidence type="ECO:0000256" key="6">
    <source>
        <dbReference type="ARBA" id="ARBA00022737"/>
    </source>
</evidence>
<dbReference type="SMART" id="SM00320">
    <property type="entry name" value="WD40"/>
    <property type="match status" value="4"/>
</dbReference>
<evidence type="ECO:0000256" key="8">
    <source>
        <dbReference type="ARBA" id="ARBA00023069"/>
    </source>
</evidence>
<keyword evidence="12" id="KW-0175">Coiled coil</keyword>
<keyword evidence="15" id="KW-1185">Reference proteome</keyword>
<evidence type="ECO:0000256" key="2">
    <source>
        <dbReference type="ARBA" id="ARBA00011059"/>
    </source>
</evidence>
<keyword evidence="7" id="KW-0243">Dynein</keyword>
<feature type="compositionally biased region" description="Basic residues" evidence="13">
    <location>
        <begin position="697"/>
        <end position="708"/>
    </location>
</feature>
<dbReference type="InterPro" id="IPR015943">
    <property type="entry name" value="WD40/YVTN_repeat-like_dom_sf"/>
</dbReference>
<dbReference type="GO" id="GO:0036158">
    <property type="term" value="P:outer dynein arm assembly"/>
    <property type="evidence" value="ECO:0007669"/>
    <property type="project" value="TreeGrafter"/>
</dbReference>
<evidence type="ECO:0000256" key="10">
    <source>
        <dbReference type="ARBA" id="ARBA00023212"/>
    </source>
</evidence>
<evidence type="ECO:0000256" key="12">
    <source>
        <dbReference type="SAM" id="Coils"/>
    </source>
</evidence>
<feature type="compositionally biased region" description="Basic and acidic residues" evidence="13">
    <location>
        <begin position="967"/>
        <end position="982"/>
    </location>
</feature>
<sequence>MLTQYTYIKPRHQFGKQCVFTVEHVGKENIMPEPELMESYVIRTRSHRRVQVAKQFAVHEAQTTIKSVSNAGVLHTEGGWPREINPRDSEAVQRFRRRVEKDDSWVTSMRNLVPTMKRYLLQNNAVNIYQNFFDDLVPKCMAKDYNIRVSNLFEDPETKVRPIRDLSWSPNGSDRLAVAYGFMEFEEHSADVSPYSYVWDIENPNKALHTLKSSSQLMTVEFNPRDPVLLLSGLITGQVCYWDIRNSGKPAQTSHLYTSHRNPAIQTIWISSKTNTDFFSSSTDGMVLWWDVRYMRKPTEVLVMDLDNPKRADISKAVGVTALQFEQTMSSKFLAGTENGIVVNVNRRMNNPVEKVAVRFECYTGAVITIDRNPIYTKNFLTVGNWTAKVWADDTKEGSLLSTSSCSKIGSFRKISGRVKGFRHEILEWSNLEALENIGRTHEIRRFMKLLYFFNGRNKLVDLSGGCWSKSRCSVFFIINTQGVLEAYDVLAGLKAPLAKIHICKDSLTSINAHKDGDFLAVGSSNGKVYLLECTEDFGMFSKEDRLALNNYLESRGRYEKVIDSRLKEFRLARGVSQDSQHKDTRELKSKSKKKDHKEKKEHKEKKKEKLSTTEKEMRKKSRTLKPKGKSSVRMTYPELNRAEMDYFNKIDEKISATYTPLDEADVVAAQPLLNERRVVKEPEEEAEPEKEEMKRQRSVRKIRRSRARNSSFSQTGTLIRNKVTKILDLIEIYELHSFRVIEKLRSRGSRSRFKKSIIPVAAERKARQLQRMKEHKMMADDVPEKSRSFIMDNKWFRRLTDYIIHIPVPSPAARRKILAAKNTPPNVLRRELQEAKKEIRAWQEKALAKKLSSWAIERKLKVRAETPTEDKSEAKKETVEDEEAKEHVAKVEKTKRIVRPAVTVKKQPSLRRSKKLKLTEDDIELQKKEEQMEFWNILKKKVKQYDEQHQQVQSYPRISAAYPKASLEELPKRDSVSKKKH</sequence>
<comment type="similarity">
    <text evidence="2">Belongs to the dynein intermediate chain family.</text>
</comment>
<dbReference type="PANTHER" id="PTHR12442:SF7">
    <property type="entry name" value="DYNEIN AXONEMAL INTERMEDIATE CHAIN 2"/>
    <property type="match status" value="1"/>
</dbReference>
<feature type="compositionally biased region" description="Basic residues" evidence="13">
    <location>
        <begin position="619"/>
        <end position="631"/>
    </location>
</feature>
<feature type="compositionally biased region" description="Basic and acidic residues" evidence="13">
    <location>
        <begin position="608"/>
        <end position="618"/>
    </location>
</feature>
<evidence type="ECO:0000256" key="5">
    <source>
        <dbReference type="ARBA" id="ARBA00022701"/>
    </source>
</evidence>
<dbReference type="GO" id="GO:0036157">
    <property type="term" value="C:outer dynein arm"/>
    <property type="evidence" value="ECO:0007669"/>
    <property type="project" value="TreeGrafter"/>
</dbReference>
<feature type="region of interest" description="Disordered" evidence="13">
    <location>
        <begin position="864"/>
        <end position="888"/>
    </location>
</feature>
<dbReference type="OrthoDB" id="366230at2759"/>
<gene>
    <name evidence="14" type="ORF">WN48_03752</name>
</gene>
<evidence type="ECO:0000256" key="9">
    <source>
        <dbReference type="ARBA" id="ARBA00023175"/>
    </source>
</evidence>
<dbReference type="EMBL" id="KQ762121">
    <property type="protein sequence ID" value="OAD56178.1"/>
    <property type="molecule type" value="Genomic_DNA"/>
</dbReference>
<dbReference type="GO" id="GO:0045504">
    <property type="term" value="F:dynein heavy chain binding"/>
    <property type="evidence" value="ECO:0007669"/>
    <property type="project" value="TreeGrafter"/>
</dbReference>